<dbReference type="GO" id="GO:0005886">
    <property type="term" value="C:plasma membrane"/>
    <property type="evidence" value="ECO:0007669"/>
    <property type="project" value="UniProtKB-SubCell"/>
</dbReference>
<keyword evidence="4" id="KW-1185">Reference proteome</keyword>
<comment type="caution">
    <text evidence="3">The sequence shown here is derived from an EMBL/GenBank/DDBJ whole genome shotgun (WGS) entry which is preliminary data.</text>
</comment>
<dbReference type="InterPro" id="IPR003423">
    <property type="entry name" value="OMP_efflux"/>
</dbReference>
<proteinExistence type="inferred from homology"/>
<dbReference type="SUPFAM" id="SSF56954">
    <property type="entry name" value="Outer membrane efflux proteins (OEP)"/>
    <property type="match status" value="1"/>
</dbReference>
<protein>
    <submittedName>
        <fullName evidence="3">Efflux transporter outer membrane subunit</fullName>
    </submittedName>
</protein>
<accession>A0A399RS93</accession>
<evidence type="ECO:0000313" key="3">
    <source>
        <dbReference type="EMBL" id="RIJ33134.1"/>
    </source>
</evidence>
<dbReference type="PANTHER" id="PTHR30203:SF32">
    <property type="entry name" value="CATION EFFLUX SYSTEM PROTEIN CUSC"/>
    <property type="match status" value="1"/>
</dbReference>
<keyword evidence="2" id="KW-0449">Lipoprotein</keyword>
<dbReference type="NCBIfam" id="TIGR01845">
    <property type="entry name" value="outer_NodT"/>
    <property type="match status" value="1"/>
</dbReference>
<comment type="subcellular location">
    <subcellularLocation>
        <location evidence="2">Cell membrane</location>
        <topology evidence="2">Lipid-anchor</topology>
    </subcellularLocation>
</comment>
<gene>
    <name evidence="3" type="ORF">D1223_04635</name>
</gene>
<evidence type="ECO:0000256" key="2">
    <source>
        <dbReference type="RuleBase" id="RU362097"/>
    </source>
</evidence>
<dbReference type="Pfam" id="PF02321">
    <property type="entry name" value="OEP"/>
    <property type="match status" value="2"/>
</dbReference>
<keyword evidence="2" id="KW-0472">Membrane</keyword>
<dbReference type="OrthoDB" id="7181739at2"/>
<dbReference type="InterPro" id="IPR010131">
    <property type="entry name" value="MdtP/NodT-like"/>
</dbReference>
<reference evidence="3 4" key="1">
    <citation type="submission" date="2018-08" db="EMBL/GenBank/DDBJ databases">
        <title>Henriciella mobilis sp. nov., isolated from seawater.</title>
        <authorList>
            <person name="Cheng H."/>
            <person name="Wu Y.-H."/>
            <person name="Xu X.-W."/>
            <person name="Guo L.-L."/>
        </authorList>
    </citation>
    <scope>NUCLEOTIDE SEQUENCE [LARGE SCALE GENOMIC DNA]</scope>
    <source>
        <strain evidence="3 4">JN25</strain>
    </source>
</reference>
<dbReference type="Gene3D" id="2.20.200.10">
    <property type="entry name" value="Outer membrane efflux proteins (OEP)"/>
    <property type="match status" value="1"/>
</dbReference>
<sequence>MSMIRNSLLLAVASGTLILSGCMTVSEPYERPDAPIPAALPVTDPDGEPVEPVVWEDVFTAPELRQLIEIALDENRDLRIAAANVQLARAQYGISRAQRLPAVDARGAVTEGGTFETGNAGGAGFGDNASASIGVTAYELDLFGRVANLNEAALQSYLATEEGERAAKISIAATVGELWMQLAADKALLALAEDTVDVQSESLELTGELFDAGVATELDVRRASASVETARAQVAQFAAQVDQDLNALRLVVGTDLPEGVYDAVRLEPAPLVSDVPLSQSSLVLLKRPDVQQAERQLLAANANVAAARAAFFPVISLTGQVGYASSDLTDLFDGTAGWSFGPSISLPIFDAGARQSNLEVSQARRDIAVASYEQAIQSAFRDTADALAVARTIDERVDALGRLVEDTSITLELSQERFQVGVDDYLSVLDSQRLNYNARQQLIQAELVRHLNIIALYRALGAWPEQGAAPAGLQGQN</sequence>
<keyword evidence="2" id="KW-0812">Transmembrane</keyword>
<dbReference type="Gene3D" id="1.20.1600.10">
    <property type="entry name" value="Outer membrane efflux proteins (OEP)"/>
    <property type="match status" value="1"/>
</dbReference>
<dbReference type="EMBL" id="QWFX01000005">
    <property type="protein sequence ID" value="RIJ33134.1"/>
    <property type="molecule type" value="Genomic_DNA"/>
</dbReference>
<evidence type="ECO:0000313" key="4">
    <source>
        <dbReference type="Proteomes" id="UP000266385"/>
    </source>
</evidence>
<dbReference type="PANTHER" id="PTHR30203">
    <property type="entry name" value="OUTER MEMBRANE CATION EFFLUX PROTEIN"/>
    <property type="match status" value="1"/>
</dbReference>
<keyword evidence="2" id="KW-0564">Palmitate</keyword>
<dbReference type="Proteomes" id="UP000266385">
    <property type="component" value="Unassembled WGS sequence"/>
</dbReference>
<comment type="similarity">
    <text evidence="1 2">Belongs to the outer membrane factor (OMF) (TC 1.B.17) family.</text>
</comment>
<organism evidence="3 4">
    <name type="scientific">Henriciella mobilis</name>
    <dbReference type="NCBI Taxonomy" id="2305467"/>
    <lineage>
        <taxon>Bacteria</taxon>
        <taxon>Pseudomonadati</taxon>
        <taxon>Pseudomonadota</taxon>
        <taxon>Alphaproteobacteria</taxon>
        <taxon>Hyphomonadales</taxon>
        <taxon>Hyphomonadaceae</taxon>
        <taxon>Henriciella</taxon>
    </lineage>
</organism>
<dbReference type="PROSITE" id="PS51257">
    <property type="entry name" value="PROKAR_LIPOPROTEIN"/>
    <property type="match status" value="1"/>
</dbReference>
<keyword evidence="2" id="KW-1134">Transmembrane beta strand</keyword>
<dbReference type="AlphaFoldDB" id="A0A399RS93"/>
<name>A0A399RS93_9PROT</name>
<dbReference type="GO" id="GO:0015562">
    <property type="term" value="F:efflux transmembrane transporter activity"/>
    <property type="evidence" value="ECO:0007669"/>
    <property type="project" value="InterPro"/>
</dbReference>
<evidence type="ECO:0000256" key="1">
    <source>
        <dbReference type="ARBA" id="ARBA00007613"/>
    </source>
</evidence>